<proteinExistence type="predicted"/>
<dbReference type="InterPro" id="IPR013610">
    <property type="entry name" value="ArdC_N"/>
</dbReference>
<feature type="compositionally biased region" description="Basic and acidic residues" evidence="1">
    <location>
        <begin position="808"/>
        <end position="824"/>
    </location>
</feature>
<evidence type="ECO:0000256" key="1">
    <source>
        <dbReference type="SAM" id="MobiDB-lite"/>
    </source>
</evidence>
<evidence type="ECO:0000313" key="6">
    <source>
        <dbReference type="Proteomes" id="UP000887043"/>
    </source>
</evidence>
<dbReference type="Pfam" id="PF08401">
    <property type="entry name" value="ArdcN"/>
    <property type="match status" value="1"/>
</dbReference>
<sequence length="824" mass="93778">MTEKNQHEKNAAERQVELLINALKSARQNGGVWLNPSSKTAPQFYPKGATVSPFNSLILALHSDQNGYKTNLYTLFSEAKKRGESVKGSEKGVPFIWYSWNEYVNKENPEDKISRTDYLKLTAEQQEQYKGVRSREMRILFNIDQTTLPFVAKEAYASVVSEHGSAEDRGVANSNLAAITVNDMLLKARENMVDVRMSDNGIAFYHKREDYVSIPSEENYDSPDDRARDVVAQLISATGHPQRLNREGIMAQGGKMTTDDATRQNALVNELATGVRLLSMGIQAKLSPESMKMVDYWERELKENPCLIDSIETDVNQAVDMLERMEKGEKIEKKPSLTDQRIDALHESVNKHYYIADEIRNIPNRDTKEMVIVRDKAGKTADVILPAGASLTVDNEVPGMNKTRIESALKKEGFDTVKFFNPDGIHGYHPDDSRFEDKEVCVSRLINWNLKELAQIDVSEAIKRSGSIDFEKILMLKDDAGKWVMYMKPQNETSIAIYPDKNDVSLFFNTIREGNDEKSEQVRFDMAQKYYNQFKDNSALKVELFKSDATAEELSRIERVNIFKTKEQENKPSRLLCIAKIAGMEKIPPREVSQEQWQRLWLADDMRDFKTHLAATLFADVLRQGKTESVGLGTDKNEQEAQTESREQTQQAAFQEDNDRQEAEQKESAEEKEKQQKKADKEASEEEAKTATLSPMLRQFLDLKKKHPDALLLFRCGDCYETYKEDAEKSSKILGITLTKSTKNMDDKGKPLAMAGFPYHALDIYLPKLIRAGERVAICDQLEAPRQTTRRSISELVSPGIASQQEQTDQKQGVRHEESQGFHR</sequence>
<dbReference type="EMBL" id="BPTR01000002">
    <property type="protein sequence ID" value="GJG29090.1"/>
    <property type="molecule type" value="Genomic_DNA"/>
</dbReference>
<accession>A0AA37HY16</accession>
<dbReference type="InterPro" id="IPR016151">
    <property type="entry name" value="DNA_mismatch_repair_MutS_N"/>
</dbReference>
<protein>
    <submittedName>
        <fullName evidence="5">DNA primase</fullName>
    </submittedName>
</protein>
<dbReference type="GO" id="GO:0006298">
    <property type="term" value="P:mismatch repair"/>
    <property type="evidence" value="ECO:0007669"/>
    <property type="project" value="InterPro"/>
</dbReference>
<dbReference type="SUPFAM" id="SSF55271">
    <property type="entry name" value="DNA repair protein MutS, domain I"/>
    <property type="match status" value="1"/>
</dbReference>
<dbReference type="InterPro" id="IPR041459">
    <property type="entry name" value="MPTase-PolyVal"/>
</dbReference>
<feature type="region of interest" description="Disordered" evidence="1">
    <location>
        <begin position="787"/>
        <end position="824"/>
    </location>
</feature>
<dbReference type="GO" id="GO:0005524">
    <property type="term" value="F:ATP binding"/>
    <property type="evidence" value="ECO:0007669"/>
    <property type="project" value="InterPro"/>
</dbReference>
<evidence type="ECO:0000313" key="5">
    <source>
        <dbReference type="EMBL" id="GJG29090.1"/>
    </source>
</evidence>
<dbReference type="Pfam" id="PF18818">
    <property type="entry name" value="MPTase-PolyVal"/>
    <property type="match status" value="1"/>
</dbReference>
<evidence type="ECO:0000259" key="4">
    <source>
        <dbReference type="Pfam" id="PF18818"/>
    </source>
</evidence>
<gene>
    <name evidence="5" type="ORF">PRRU23_27900</name>
</gene>
<reference evidence="5" key="1">
    <citation type="submission" date="2021-08" db="EMBL/GenBank/DDBJ databases">
        <title>Prevotella lacticifex sp. nov., isolated from rumen of cow.</title>
        <authorList>
            <person name="Shinkai T."/>
            <person name="Ikeyama N."/>
            <person name="Kumagai M."/>
            <person name="Ohmori H."/>
            <person name="Sakamoto M."/>
            <person name="Ohkuma M."/>
            <person name="Mitsumori M."/>
        </authorList>
    </citation>
    <scope>NUCLEOTIDE SEQUENCE</scope>
    <source>
        <strain evidence="5">DSM 11371</strain>
    </source>
</reference>
<dbReference type="Pfam" id="PF01624">
    <property type="entry name" value="MutS_I"/>
    <property type="match status" value="1"/>
</dbReference>
<dbReference type="InterPro" id="IPR007695">
    <property type="entry name" value="DNA_mismatch_repair_MutS-lik_N"/>
</dbReference>
<evidence type="ECO:0000259" key="3">
    <source>
        <dbReference type="Pfam" id="PF08401"/>
    </source>
</evidence>
<dbReference type="RefSeq" id="WP_074803316.1">
    <property type="nucleotide sequence ID" value="NZ_BPTR01000002.1"/>
</dbReference>
<evidence type="ECO:0000259" key="2">
    <source>
        <dbReference type="Pfam" id="PF01624"/>
    </source>
</evidence>
<dbReference type="Proteomes" id="UP000887043">
    <property type="component" value="Unassembled WGS sequence"/>
</dbReference>
<organism evidence="5 6">
    <name type="scientific">Segatella bryantii</name>
    <name type="common">Prevotella bryantii</name>
    <dbReference type="NCBI Taxonomy" id="77095"/>
    <lineage>
        <taxon>Bacteria</taxon>
        <taxon>Pseudomonadati</taxon>
        <taxon>Bacteroidota</taxon>
        <taxon>Bacteroidia</taxon>
        <taxon>Bacteroidales</taxon>
        <taxon>Prevotellaceae</taxon>
        <taxon>Segatella</taxon>
    </lineage>
</organism>
<feature type="domain" description="Polyvalent protein metallopeptidase" evidence="4">
    <location>
        <begin position="192"/>
        <end position="308"/>
    </location>
</feature>
<feature type="compositionally biased region" description="Basic and acidic residues" evidence="1">
    <location>
        <begin position="635"/>
        <end position="647"/>
    </location>
</feature>
<dbReference type="GO" id="GO:0003697">
    <property type="term" value="F:single-stranded DNA binding"/>
    <property type="evidence" value="ECO:0007669"/>
    <property type="project" value="InterPro"/>
</dbReference>
<feature type="region of interest" description="Disordered" evidence="1">
    <location>
        <begin position="629"/>
        <end position="691"/>
    </location>
</feature>
<feature type="domain" description="DNA mismatch repair protein MutS-like N-terminal" evidence="2">
    <location>
        <begin position="695"/>
        <end position="805"/>
    </location>
</feature>
<comment type="caution">
    <text evidence="5">The sequence shown here is derived from an EMBL/GenBank/DDBJ whole genome shotgun (WGS) entry which is preliminary data.</text>
</comment>
<feature type="compositionally biased region" description="Basic and acidic residues" evidence="1">
    <location>
        <begin position="657"/>
        <end position="689"/>
    </location>
</feature>
<dbReference type="GO" id="GO:0030983">
    <property type="term" value="F:mismatched DNA binding"/>
    <property type="evidence" value="ECO:0007669"/>
    <property type="project" value="InterPro"/>
</dbReference>
<dbReference type="AlphaFoldDB" id="A0AA37HY16"/>
<name>A0AA37HY16_SEGBR</name>
<feature type="domain" description="N-terminal" evidence="3">
    <location>
        <begin position="10"/>
        <end position="121"/>
    </location>
</feature>
<dbReference type="Gene3D" id="3.40.1170.10">
    <property type="entry name" value="DNA repair protein MutS, domain I"/>
    <property type="match status" value="1"/>
</dbReference>